<protein>
    <recommendedName>
        <fullName evidence="8">Ubiquitin carboxyl-terminal hydrolase</fullName>
        <ecNumber evidence="8">3.4.19.12</ecNumber>
    </recommendedName>
</protein>
<dbReference type="Pfam" id="PF00443">
    <property type="entry name" value="UCH"/>
    <property type="match status" value="1"/>
</dbReference>
<dbReference type="InParanoid" id="E0VAQ1"/>
<proteinExistence type="inferred from homology"/>
<evidence type="ECO:0000256" key="7">
    <source>
        <dbReference type="ARBA" id="ARBA00022807"/>
    </source>
</evidence>
<dbReference type="GO" id="GO:0004843">
    <property type="term" value="F:cysteine-type deubiquitinase activity"/>
    <property type="evidence" value="ECO:0007669"/>
    <property type="project" value="UniProtKB-UniRule"/>
</dbReference>
<accession>E0VAQ1</accession>
<name>E0VAQ1_PEDHC</name>
<dbReference type="GO" id="GO:0005730">
    <property type="term" value="C:nucleolus"/>
    <property type="evidence" value="ECO:0007669"/>
    <property type="project" value="UniProtKB-SubCell"/>
</dbReference>
<feature type="domain" description="USP" evidence="10">
    <location>
        <begin position="117"/>
        <end position="428"/>
    </location>
</feature>
<dbReference type="InterPro" id="IPR038765">
    <property type="entry name" value="Papain-like_cys_pep_sf"/>
</dbReference>
<evidence type="ECO:0000256" key="9">
    <source>
        <dbReference type="SAM" id="MobiDB-lite"/>
    </source>
</evidence>
<dbReference type="HOGENOM" id="CLU_008279_10_5_1"/>
<dbReference type="CTD" id="8232586"/>
<dbReference type="InterPro" id="IPR001394">
    <property type="entry name" value="Peptidase_C19_UCH"/>
</dbReference>
<dbReference type="PROSITE" id="PS00973">
    <property type="entry name" value="USP_2"/>
    <property type="match status" value="1"/>
</dbReference>
<dbReference type="InterPro" id="IPR028889">
    <property type="entry name" value="USP"/>
</dbReference>
<dbReference type="KEGG" id="phu:Phum_PHUM042200"/>
<sequence length="479" mass="53758">MPASGGDPVSATLRLAFSPGSKNGDLDCGIETSAKRALLTRIEFEPANNYQSSVLNTLKSKYIVVNTKPVSNNNKTVNGANVNNKKANNITLPVPKFTLFPPERVQLGYRGNMSVGSGMSNMGNTCYLNSTLQALFHVPALVNWLLSETSHQNCVQNSDYQMHPDDITCSVIKTLKCSQQKTGNCMKPISVYSKLKAICKHLSHGSQEDAHEFMRYLLESLEKNYLTRFQGHKLDSTSKETTPINQIFGGYIRTEVVCLSCRAVSTTFQHFQDLPLDIRKASTLNDALAGYFERERLPDGEDAYNCEKCNRKVSVYKKFTIEKPPNVLCVQLKRFSMTNGKITKQVQLPQYLDITRFISTSIHPRHPVKYKLVSMITHMGQSVNCGHYTAIALAANGSYYQFDDSSVRQIPLSTVLSMSAYLILYEMERPFQTVNPRPFTSISSTVWNGNFNCGEEEEPWPQTDSNPVSNFSNEIKNKR</sequence>
<dbReference type="GO" id="GO:0005829">
    <property type="term" value="C:cytosol"/>
    <property type="evidence" value="ECO:0007669"/>
    <property type="project" value="TreeGrafter"/>
</dbReference>
<evidence type="ECO:0000256" key="5">
    <source>
        <dbReference type="ARBA" id="ARBA00022786"/>
    </source>
</evidence>
<comment type="similarity">
    <text evidence="3 8">Belongs to the peptidase C19 family.</text>
</comment>
<keyword evidence="6 8" id="KW-0378">Hydrolase</keyword>
<evidence type="ECO:0000313" key="12">
    <source>
        <dbReference type="EnsemblMetazoa" id="PHUM042200-PA"/>
    </source>
</evidence>
<dbReference type="OrthoDB" id="420187at2759"/>
<dbReference type="PROSITE" id="PS50235">
    <property type="entry name" value="USP_3"/>
    <property type="match status" value="1"/>
</dbReference>
<keyword evidence="4 8" id="KW-0645">Protease</keyword>
<dbReference type="EnsemblMetazoa" id="PHUM042200-RA">
    <property type="protein sequence ID" value="PHUM042200-PA"/>
    <property type="gene ID" value="PHUM042200"/>
</dbReference>
<keyword evidence="5 8" id="KW-0833">Ubl conjugation pathway</keyword>
<dbReference type="VEuPathDB" id="VectorBase:PHUM042200"/>
<evidence type="ECO:0000256" key="6">
    <source>
        <dbReference type="ARBA" id="ARBA00022801"/>
    </source>
</evidence>
<gene>
    <name evidence="12" type="primary">8232586</name>
    <name evidence="11" type="ORF">Phum_PHUM042200</name>
</gene>
<dbReference type="STRING" id="121224.E0VAQ1"/>
<organism>
    <name type="scientific">Pediculus humanus subsp. corporis</name>
    <name type="common">Body louse</name>
    <dbReference type="NCBI Taxonomy" id="121224"/>
    <lineage>
        <taxon>Eukaryota</taxon>
        <taxon>Metazoa</taxon>
        <taxon>Ecdysozoa</taxon>
        <taxon>Arthropoda</taxon>
        <taxon>Hexapoda</taxon>
        <taxon>Insecta</taxon>
        <taxon>Pterygota</taxon>
        <taxon>Neoptera</taxon>
        <taxon>Paraneoptera</taxon>
        <taxon>Psocodea</taxon>
        <taxon>Troctomorpha</taxon>
        <taxon>Phthiraptera</taxon>
        <taxon>Anoplura</taxon>
        <taxon>Pediculidae</taxon>
        <taxon>Pediculus</taxon>
    </lineage>
</organism>
<dbReference type="Proteomes" id="UP000009046">
    <property type="component" value="Unassembled WGS sequence"/>
</dbReference>
<reference evidence="11" key="1">
    <citation type="submission" date="2007-04" db="EMBL/GenBank/DDBJ databases">
        <title>Annotation of Pediculus humanus corporis strain USDA.</title>
        <authorList>
            <person name="Kirkness E."/>
            <person name="Hannick L."/>
            <person name="Hass B."/>
            <person name="Bruggner R."/>
            <person name="Lawson D."/>
            <person name="Bidwell S."/>
            <person name="Joardar V."/>
            <person name="Caler E."/>
            <person name="Walenz B."/>
            <person name="Inman J."/>
            <person name="Schobel S."/>
            <person name="Galinsky K."/>
            <person name="Amedeo P."/>
            <person name="Strausberg R."/>
        </authorList>
    </citation>
    <scope>NUCLEOTIDE SEQUENCE</scope>
    <source>
        <strain evidence="11">USDA</strain>
    </source>
</reference>
<dbReference type="EMBL" id="AAZO01000492">
    <property type="status" value="NOT_ANNOTATED_CDS"/>
    <property type="molecule type" value="Genomic_DNA"/>
</dbReference>
<dbReference type="RefSeq" id="XP_002423195.1">
    <property type="nucleotide sequence ID" value="XM_002423150.1"/>
</dbReference>
<dbReference type="EC" id="3.4.19.12" evidence="8"/>
<comment type="catalytic activity">
    <reaction evidence="1 8">
        <text>Thiol-dependent hydrolysis of ester, thioester, amide, peptide and isopeptide bonds formed by the C-terminal Gly of ubiquitin (a 76-residue protein attached to proteins as an intracellular targeting signal).</text>
        <dbReference type="EC" id="3.4.19.12"/>
    </reaction>
</comment>
<dbReference type="PROSITE" id="PS00972">
    <property type="entry name" value="USP_1"/>
    <property type="match status" value="1"/>
</dbReference>
<dbReference type="AlphaFoldDB" id="E0VAQ1"/>
<evidence type="ECO:0000256" key="4">
    <source>
        <dbReference type="ARBA" id="ARBA00022670"/>
    </source>
</evidence>
<feature type="compositionally biased region" description="Polar residues" evidence="9">
    <location>
        <begin position="462"/>
        <end position="479"/>
    </location>
</feature>
<evidence type="ECO:0000256" key="3">
    <source>
        <dbReference type="ARBA" id="ARBA00009085"/>
    </source>
</evidence>
<evidence type="ECO:0000259" key="10">
    <source>
        <dbReference type="PROSITE" id="PS50235"/>
    </source>
</evidence>
<dbReference type="EMBL" id="DS235012">
    <property type="protein sequence ID" value="EEB10457.1"/>
    <property type="molecule type" value="Genomic_DNA"/>
</dbReference>
<comment type="subcellular location">
    <subcellularLocation>
        <location evidence="2">Nucleus</location>
        <location evidence="2">Nucleolus</location>
    </subcellularLocation>
</comment>
<evidence type="ECO:0000313" key="13">
    <source>
        <dbReference type="Proteomes" id="UP000009046"/>
    </source>
</evidence>
<dbReference type="GO" id="GO:0006508">
    <property type="term" value="P:proteolysis"/>
    <property type="evidence" value="ECO:0007669"/>
    <property type="project" value="UniProtKB-KW"/>
</dbReference>
<evidence type="ECO:0000256" key="2">
    <source>
        <dbReference type="ARBA" id="ARBA00004604"/>
    </source>
</evidence>
<evidence type="ECO:0000256" key="1">
    <source>
        <dbReference type="ARBA" id="ARBA00000707"/>
    </source>
</evidence>
<dbReference type="PANTHER" id="PTHR24006:SF758">
    <property type="entry name" value="UBIQUITIN CARBOXYL-TERMINAL HYDROLASE 36"/>
    <property type="match status" value="1"/>
</dbReference>
<feature type="region of interest" description="Disordered" evidence="9">
    <location>
        <begin position="455"/>
        <end position="479"/>
    </location>
</feature>
<dbReference type="GeneID" id="8232586"/>
<dbReference type="eggNOG" id="KOG1865">
    <property type="taxonomic scope" value="Eukaryota"/>
</dbReference>
<reference evidence="12" key="3">
    <citation type="submission" date="2021-02" db="UniProtKB">
        <authorList>
            <consortium name="EnsemblMetazoa"/>
        </authorList>
    </citation>
    <scope>IDENTIFICATION</scope>
    <source>
        <strain evidence="12">USDA</strain>
    </source>
</reference>
<dbReference type="InterPro" id="IPR050164">
    <property type="entry name" value="Peptidase_C19"/>
</dbReference>
<keyword evidence="7 8" id="KW-0788">Thiol protease</keyword>
<keyword evidence="13" id="KW-1185">Reference proteome</keyword>
<evidence type="ECO:0000313" key="11">
    <source>
        <dbReference type="EMBL" id="EEB10457.1"/>
    </source>
</evidence>
<dbReference type="SUPFAM" id="SSF54001">
    <property type="entry name" value="Cysteine proteinases"/>
    <property type="match status" value="1"/>
</dbReference>
<reference evidence="11" key="2">
    <citation type="submission" date="2007-04" db="EMBL/GenBank/DDBJ databases">
        <title>The genome of the human body louse.</title>
        <authorList>
            <consortium name="The Human Body Louse Genome Consortium"/>
            <person name="Kirkness E."/>
            <person name="Walenz B."/>
            <person name="Hass B."/>
            <person name="Bruggner R."/>
            <person name="Strausberg R."/>
        </authorList>
    </citation>
    <scope>NUCLEOTIDE SEQUENCE</scope>
    <source>
        <strain evidence="11">USDA</strain>
    </source>
</reference>
<dbReference type="GO" id="GO:0042981">
    <property type="term" value="P:regulation of apoptotic process"/>
    <property type="evidence" value="ECO:0007669"/>
    <property type="project" value="TreeGrafter"/>
</dbReference>
<evidence type="ECO:0000256" key="8">
    <source>
        <dbReference type="RuleBase" id="RU366025"/>
    </source>
</evidence>
<dbReference type="OMA" id="MCKASQV"/>
<dbReference type="GO" id="GO:0016579">
    <property type="term" value="P:protein deubiquitination"/>
    <property type="evidence" value="ECO:0007669"/>
    <property type="project" value="InterPro"/>
</dbReference>
<dbReference type="Gene3D" id="3.90.70.10">
    <property type="entry name" value="Cysteine proteinases"/>
    <property type="match status" value="1"/>
</dbReference>
<dbReference type="InterPro" id="IPR018200">
    <property type="entry name" value="USP_CS"/>
</dbReference>
<dbReference type="PANTHER" id="PTHR24006">
    <property type="entry name" value="UBIQUITIN CARBOXYL-TERMINAL HYDROLASE"/>
    <property type="match status" value="1"/>
</dbReference>